<dbReference type="Proteomes" id="UP000290444">
    <property type="component" value="Unassembled WGS sequence"/>
</dbReference>
<feature type="transmembrane region" description="Helical" evidence="1">
    <location>
        <begin position="38"/>
        <end position="58"/>
    </location>
</feature>
<organism evidence="2 3">
    <name type="scientific">Mesorhizobium erdmanii</name>
    <dbReference type="NCBI Taxonomy" id="1777866"/>
    <lineage>
        <taxon>Bacteria</taxon>
        <taxon>Pseudomonadati</taxon>
        <taxon>Pseudomonadota</taxon>
        <taxon>Alphaproteobacteria</taxon>
        <taxon>Hyphomicrobiales</taxon>
        <taxon>Phyllobacteriaceae</taxon>
        <taxon>Mesorhizobium</taxon>
    </lineage>
</organism>
<name>A0A4Q1VJH1_9HYPH</name>
<sequence>MVAPRHGSRPAWASCCSRLRTDDSPVDFRRWLEQVKSYSVAASTAFVVTLLAVLVLALLPVPELQEFGIDIGFDNDKLNHASAFATLAALGGLGWPRHKITLVIFLALVGAAIEVLQGTTLIDRDLDVFDWVADCIGIAGGLVVALCVNWAMHRKG</sequence>
<dbReference type="AlphaFoldDB" id="A0A4Q1VJH1"/>
<comment type="caution">
    <text evidence="2">The sequence shown here is derived from an EMBL/GenBank/DDBJ whole genome shotgun (WGS) entry which is preliminary data.</text>
</comment>
<reference evidence="2 3" key="1">
    <citation type="submission" date="2017-03" db="EMBL/GenBank/DDBJ databases">
        <authorList>
            <person name="Safronova V.I."/>
            <person name="Sazanova A.L."/>
            <person name="Chirak E.R."/>
        </authorList>
    </citation>
    <scope>NUCLEOTIDE SEQUENCE [LARGE SCALE GENOMIC DNA]</scope>
    <source>
        <strain evidence="2 3">Opo-242</strain>
    </source>
</reference>
<keyword evidence="1" id="KW-0812">Transmembrane</keyword>
<dbReference type="EMBL" id="MZXX01000002">
    <property type="protein sequence ID" value="RXT52102.1"/>
    <property type="molecule type" value="Genomic_DNA"/>
</dbReference>
<accession>A0A4Q1VJH1</accession>
<evidence type="ECO:0000313" key="3">
    <source>
        <dbReference type="Proteomes" id="UP000290444"/>
    </source>
</evidence>
<protein>
    <recommendedName>
        <fullName evidence="4">VanZ family protein</fullName>
    </recommendedName>
</protein>
<feature type="transmembrane region" description="Helical" evidence="1">
    <location>
        <begin position="78"/>
        <end position="95"/>
    </location>
</feature>
<evidence type="ECO:0000256" key="1">
    <source>
        <dbReference type="SAM" id="Phobius"/>
    </source>
</evidence>
<evidence type="ECO:0008006" key="4">
    <source>
        <dbReference type="Google" id="ProtNLM"/>
    </source>
</evidence>
<gene>
    <name evidence="2" type="ORF">B5V01_03350</name>
</gene>
<feature type="transmembrane region" description="Helical" evidence="1">
    <location>
        <begin position="102"/>
        <end position="122"/>
    </location>
</feature>
<feature type="transmembrane region" description="Helical" evidence="1">
    <location>
        <begin position="128"/>
        <end position="152"/>
    </location>
</feature>
<proteinExistence type="predicted"/>
<keyword evidence="1" id="KW-0472">Membrane</keyword>
<evidence type="ECO:0000313" key="2">
    <source>
        <dbReference type="EMBL" id="RXT52102.1"/>
    </source>
</evidence>
<keyword evidence="1" id="KW-1133">Transmembrane helix</keyword>